<dbReference type="AlphaFoldDB" id="A0A1L9QX62"/>
<dbReference type="STRING" id="1925591.BI308_02000"/>
<dbReference type="Proteomes" id="UP000183940">
    <property type="component" value="Unassembled WGS sequence"/>
</dbReference>
<accession>A0A1L9QX62</accession>
<comment type="caution">
    <text evidence="1">The sequence shown here is derived from an EMBL/GenBank/DDBJ whole genome shotgun (WGS) entry which is preliminary data.</text>
</comment>
<dbReference type="EMBL" id="MLAW01000002">
    <property type="protein sequence ID" value="OJJ27281.1"/>
    <property type="molecule type" value="Genomic_DNA"/>
</dbReference>
<protein>
    <submittedName>
        <fullName evidence="1">WYL domain-containing protein</fullName>
    </submittedName>
</protein>
<proteinExistence type="predicted"/>
<keyword evidence="2" id="KW-1185">Reference proteome</keyword>
<evidence type="ECO:0000313" key="1">
    <source>
        <dbReference type="EMBL" id="OJJ27281.1"/>
    </source>
</evidence>
<reference evidence="1" key="1">
    <citation type="submission" date="2016-10" db="EMBL/GenBank/DDBJ databases">
        <title>CRISPR-Cas defence system in Roseofilum reptotaenium: evidence of a bacteriophage-cyanobacterium arms race in the coral black band disease.</title>
        <authorList>
            <person name="Buerger P."/>
            <person name="Wood-Charlson E.M."/>
            <person name="Weynberg K.D."/>
            <person name="Willis B."/>
            <person name="Van Oppen M.J."/>
        </authorList>
    </citation>
    <scope>NUCLEOTIDE SEQUENCE [LARGE SCALE GENOMIC DNA]</scope>
    <source>
        <strain evidence="1">AO1-A</strain>
    </source>
</reference>
<evidence type="ECO:0000313" key="2">
    <source>
        <dbReference type="Proteomes" id="UP000183940"/>
    </source>
</evidence>
<gene>
    <name evidence="1" type="ORF">BI308_02000</name>
</gene>
<name>A0A1L9QX62_9CYAN</name>
<organism evidence="1 2">
    <name type="scientific">Roseofilum reptotaenium AO1-A</name>
    <dbReference type="NCBI Taxonomy" id="1925591"/>
    <lineage>
        <taxon>Bacteria</taxon>
        <taxon>Bacillati</taxon>
        <taxon>Cyanobacteriota</taxon>
        <taxon>Cyanophyceae</taxon>
        <taxon>Desertifilales</taxon>
        <taxon>Desertifilaceae</taxon>
        <taxon>Roseofilum</taxon>
    </lineage>
</organism>
<sequence>MSRKGQSITLSVSERDKAHLEQLAGEFGMTWGEKPNISKLITAIARQQLRIAPNNDWLRERIELLNRVRNLLVDYGKLLEAKEIAQILCDRGELSLPLRQEIEAFLNAPIPAWREQIETFIHRQQPFRLSYRDAADRPWHYTVLYARIIPIEKREYLLCRCQETEGNYDIKELCHNWSLLLERIQEAAVVSVNQKWQPDLEYITVELCLSGGLAFGYRSKPGDQFVGNLEGDPPTRQVIRKIYSSFWFMRDIRPYGKNCEIIAPQNLRDRYIQELLQQCQQYGISIPEEGDRP</sequence>